<evidence type="ECO:0000313" key="3">
    <source>
        <dbReference type="Proteomes" id="UP001198495"/>
    </source>
</evidence>
<dbReference type="Proteomes" id="UP001198495">
    <property type="component" value="Unassembled WGS sequence"/>
</dbReference>
<sequence length="127" mass="14727">MCAILLSINPIHVENIMNGTKRYEFRKKACKRHVDKILIYSTNPIMRVVGEAEVEDVLIDSPEVIWEKTEEKSGIDKSFFNQYYENRDQAVAYKLKNVVKYASPKELKEYGISNAPQSFQYIEDACV</sequence>
<reference evidence="2 3" key="1">
    <citation type="submission" date="2021-10" db="EMBL/GenBank/DDBJ databases">
        <title>Anaerobic single-cell dispensing facilitates the cultivation of human gut bacteria.</title>
        <authorList>
            <person name="Afrizal A."/>
        </authorList>
    </citation>
    <scope>NUCLEOTIDE SEQUENCE [LARGE SCALE GENOMIC DNA]</scope>
    <source>
        <strain evidence="2 3">CLA-AA-H212</strain>
    </source>
</reference>
<keyword evidence="3" id="KW-1185">Reference proteome</keyword>
<organism evidence="2 3">
    <name type="scientific">Coprococcus hominis</name>
    <name type="common">ex Arizal et al. 2022</name>
    <dbReference type="NCBI Taxonomy" id="2881262"/>
    <lineage>
        <taxon>Bacteria</taxon>
        <taxon>Bacillati</taxon>
        <taxon>Bacillota</taxon>
        <taxon>Clostridia</taxon>
        <taxon>Lachnospirales</taxon>
        <taxon>Lachnospiraceae</taxon>
        <taxon>Coprococcus</taxon>
    </lineage>
</organism>
<comment type="caution">
    <text evidence="2">The sequence shown here is derived from an EMBL/GenBank/DDBJ whole genome shotgun (WGS) entry which is preliminary data.</text>
</comment>
<accession>A0ABS8FNY0</accession>
<proteinExistence type="predicted"/>
<dbReference type="SUPFAM" id="SSF88697">
    <property type="entry name" value="PUA domain-like"/>
    <property type="match status" value="1"/>
</dbReference>
<dbReference type="Pfam" id="PF04266">
    <property type="entry name" value="ASCH"/>
    <property type="match status" value="1"/>
</dbReference>
<evidence type="ECO:0000259" key="1">
    <source>
        <dbReference type="Pfam" id="PF04266"/>
    </source>
</evidence>
<gene>
    <name evidence="2" type="ORF">LKD28_07330</name>
</gene>
<feature type="domain" description="ASCH" evidence="1">
    <location>
        <begin position="13"/>
        <end position="96"/>
    </location>
</feature>
<evidence type="ECO:0000313" key="2">
    <source>
        <dbReference type="EMBL" id="MCC2218843.1"/>
    </source>
</evidence>
<dbReference type="Gene3D" id="2.30.130.30">
    <property type="entry name" value="Hypothetical protein"/>
    <property type="match status" value="1"/>
</dbReference>
<name>A0ABS8FNY0_9FIRM</name>
<dbReference type="InterPro" id="IPR007374">
    <property type="entry name" value="ASCH_domain"/>
</dbReference>
<dbReference type="RefSeq" id="WP_021984795.1">
    <property type="nucleotide sequence ID" value="NZ_JBBNHG010000041.1"/>
</dbReference>
<protein>
    <recommendedName>
        <fullName evidence="1">ASCH domain-containing protein</fullName>
    </recommendedName>
</protein>
<dbReference type="InterPro" id="IPR015947">
    <property type="entry name" value="PUA-like_sf"/>
</dbReference>
<dbReference type="EMBL" id="JAJEQT010000004">
    <property type="protein sequence ID" value="MCC2218843.1"/>
    <property type="molecule type" value="Genomic_DNA"/>
</dbReference>